<evidence type="ECO:0000313" key="2">
    <source>
        <dbReference type="Proteomes" id="UP000182486"/>
    </source>
</evidence>
<comment type="caution">
    <text evidence="1">The sequence shown here is derived from an EMBL/GenBank/DDBJ whole genome shotgun (WGS) entry which is preliminary data.</text>
</comment>
<accession>A0A1K0FSU6</accession>
<dbReference type="EMBL" id="MEIA01000008">
    <property type="protein sequence ID" value="OJF15877.1"/>
    <property type="molecule type" value="Genomic_DNA"/>
</dbReference>
<name>A0A1K0FSU6_9ACTN</name>
<dbReference type="AlphaFoldDB" id="A0A1K0FSU6"/>
<gene>
    <name evidence="1" type="ORF">BG844_02105</name>
</gene>
<keyword evidence="2" id="KW-1185">Reference proteome</keyword>
<reference evidence="1 2" key="1">
    <citation type="submission" date="2016-09" db="EMBL/GenBank/DDBJ databases">
        <title>Couchioplanes caeruleus draft genome sequence.</title>
        <authorList>
            <person name="Sheehan J."/>
            <person name="Caffrey P."/>
        </authorList>
    </citation>
    <scope>NUCLEOTIDE SEQUENCE [LARGE SCALE GENOMIC DNA]</scope>
    <source>
        <strain evidence="1 2">DSM 43634</strain>
    </source>
</reference>
<proteinExistence type="predicted"/>
<sequence>MDHLRRALLAARVLSGEFGEHIGGVAVARVGEAAQFFRVAAVGSAYAMKAVADEIHEPNEVATAIADKLLAGENDDNCQLTA</sequence>
<evidence type="ECO:0000313" key="1">
    <source>
        <dbReference type="EMBL" id="OJF15877.1"/>
    </source>
</evidence>
<organism evidence="1 2">
    <name type="scientific">Couchioplanes caeruleus subsp. caeruleus</name>
    <dbReference type="NCBI Taxonomy" id="56427"/>
    <lineage>
        <taxon>Bacteria</taxon>
        <taxon>Bacillati</taxon>
        <taxon>Actinomycetota</taxon>
        <taxon>Actinomycetes</taxon>
        <taxon>Micromonosporales</taxon>
        <taxon>Micromonosporaceae</taxon>
        <taxon>Couchioplanes</taxon>
    </lineage>
</organism>
<dbReference type="Proteomes" id="UP000182486">
    <property type="component" value="Unassembled WGS sequence"/>
</dbReference>
<protein>
    <submittedName>
        <fullName evidence="1">Uncharacterized protein</fullName>
    </submittedName>
</protein>